<dbReference type="InterPro" id="IPR052575">
    <property type="entry name" value="SSU_processome_comp_20"/>
</dbReference>
<dbReference type="InterPro" id="IPR016024">
    <property type="entry name" value="ARM-type_fold"/>
</dbReference>
<dbReference type="PANTHER" id="PTHR17695">
    <property type="entry name" value="SMALL SUBUNIT PROCESSOME COMPONENT 20 HOMOLOG"/>
    <property type="match status" value="1"/>
</dbReference>
<dbReference type="OrthoDB" id="360653at2759"/>
<proteinExistence type="predicted"/>
<dbReference type="AlphaFoldDB" id="A0A834GLK2"/>
<dbReference type="EMBL" id="WJXA01000007">
    <property type="protein sequence ID" value="KAF7137902.1"/>
    <property type="molecule type" value="Genomic_DNA"/>
</dbReference>
<dbReference type="Pfam" id="PF20416">
    <property type="entry name" value="UTP20"/>
    <property type="match status" value="1"/>
</dbReference>
<dbReference type="GO" id="GO:0030686">
    <property type="term" value="C:90S preribosome"/>
    <property type="evidence" value="ECO:0007669"/>
    <property type="project" value="TreeGrafter"/>
</dbReference>
<name>A0A834GLK2_RHOSS</name>
<organism evidence="2 3">
    <name type="scientific">Rhododendron simsii</name>
    <name type="common">Sims's rhododendron</name>
    <dbReference type="NCBI Taxonomy" id="118357"/>
    <lineage>
        <taxon>Eukaryota</taxon>
        <taxon>Viridiplantae</taxon>
        <taxon>Streptophyta</taxon>
        <taxon>Embryophyta</taxon>
        <taxon>Tracheophyta</taxon>
        <taxon>Spermatophyta</taxon>
        <taxon>Magnoliopsida</taxon>
        <taxon>eudicotyledons</taxon>
        <taxon>Gunneridae</taxon>
        <taxon>Pentapetalae</taxon>
        <taxon>asterids</taxon>
        <taxon>Ericales</taxon>
        <taxon>Ericaceae</taxon>
        <taxon>Ericoideae</taxon>
        <taxon>Rhodoreae</taxon>
        <taxon>Rhododendron</taxon>
    </lineage>
</organism>
<dbReference type="GO" id="GO:0032040">
    <property type="term" value="C:small-subunit processome"/>
    <property type="evidence" value="ECO:0007669"/>
    <property type="project" value="TreeGrafter"/>
</dbReference>
<gene>
    <name evidence="2" type="ORF">RHSIM_Rhsim07G0171100</name>
</gene>
<comment type="caution">
    <text evidence="2">The sequence shown here is derived from an EMBL/GenBank/DDBJ whole genome shotgun (WGS) entry which is preliminary data.</text>
</comment>
<evidence type="ECO:0000313" key="2">
    <source>
        <dbReference type="EMBL" id="KAF7137902.1"/>
    </source>
</evidence>
<evidence type="ECO:0000313" key="3">
    <source>
        <dbReference type="Proteomes" id="UP000626092"/>
    </source>
</evidence>
<protein>
    <recommendedName>
        <fullName evidence="1">U3 small nucleolar RNA-associated protein 20 domain-containing protein</fullName>
    </recommendedName>
</protein>
<evidence type="ECO:0000259" key="1">
    <source>
        <dbReference type="Pfam" id="PF20416"/>
    </source>
</evidence>
<dbReference type="Proteomes" id="UP000626092">
    <property type="component" value="Unassembled WGS sequence"/>
</dbReference>
<keyword evidence="3" id="KW-1185">Reference proteome</keyword>
<dbReference type="SUPFAM" id="SSF48371">
    <property type="entry name" value="ARM repeat"/>
    <property type="match status" value="1"/>
</dbReference>
<sequence>MGCRRSLFINKDFVYIVREKHALFLLSHVVLDLSSEELVLRQSRSKLVLSFVEFSVEILDREMKSDDQSWSESCIKRTINKFLFKHMGDAMNNEALIQKNHRRARVLSRFINIINSINLSKVITNEVLVPLFSNMVFKLQNGKDENVMSACLEALESISEANDCVVEASKACTRGLTSTTILRRCSSAGEVVIASMYHPSVINFLKNRLESTECLQFIVKVLSATLNWTIGWKSFLSVVETDILGDVSEEKEVEKIALKMKETRKLKSFETLILYAQNTTFKTYVAKLLLHVTTRLQKLLTLKVKSKLESMLNNIAAGIECNPSVDQSDLFVFLYTLIEDGVAYETDRNKSFSVLNTSKQSGNEAINKIITLGKLVDSLQSSHLDDIISDTLSILADEDLNTIFMHLVLCLANDIDNNVRSMTGAAVKLLIGYVTKNLIPLILEFSLSWYSGGVQLVQSAPAQVMGLLVEVTGEDFKEEYINLVLHVMTSIFQLAVNVLKNRQLGLSVEATDCSWKETYYSLVLLEKILHQFHGLCLAGHLEDMWETICELLVHPHVWFRGVLNRLVAFYFASVTQANRTNHEKPPLIDDVASTLITRNLTFTTCALHSLFVPNELFGGNSIWSTLEHHEHSRFLEAFQLLDSLKGRSMFASRTFGFDNQSVEENGDRHSLLVYYLLKRMGKDCPSDGGCSGGPVLLSTIMTLVPN</sequence>
<dbReference type="PANTHER" id="PTHR17695:SF11">
    <property type="entry name" value="SMALL SUBUNIT PROCESSOME COMPONENT 20 HOMOLOG"/>
    <property type="match status" value="1"/>
</dbReference>
<reference evidence="2" key="1">
    <citation type="submission" date="2019-11" db="EMBL/GenBank/DDBJ databases">
        <authorList>
            <person name="Liu Y."/>
            <person name="Hou J."/>
            <person name="Li T.-Q."/>
            <person name="Guan C.-H."/>
            <person name="Wu X."/>
            <person name="Wu H.-Z."/>
            <person name="Ling F."/>
            <person name="Zhang R."/>
            <person name="Shi X.-G."/>
            <person name="Ren J.-P."/>
            <person name="Chen E.-F."/>
            <person name="Sun J.-M."/>
        </authorList>
    </citation>
    <scope>NUCLEOTIDE SEQUENCE</scope>
    <source>
        <strain evidence="2">Adult_tree_wgs_1</strain>
        <tissue evidence="2">Leaves</tissue>
    </source>
</reference>
<accession>A0A834GLK2</accession>
<dbReference type="InterPro" id="IPR046523">
    <property type="entry name" value="UTP20_dom"/>
</dbReference>
<feature type="domain" description="U3 small nucleolar RNA-associated protein 20" evidence="1">
    <location>
        <begin position="234"/>
        <end position="338"/>
    </location>
</feature>